<organism evidence="2">
    <name type="scientific">uncultured organism</name>
    <dbReference type="NCBI Taxonomy" id="155900"/>
    <lineage>
        <taxon>unclassified sequences</taxon>
        <taxon>environmental samples</taxon>
    </lineage>
</organism>
<dbReference type="GO" id="GO:0030527">
    <property type="term" value="F:structural constituent of chromatin"/>
    <property type="evidence" value="ECO:0007669"/>
    <property type="project" value="InterPro"/>
</dbReference>
<name>M1PVF6_9ZZZZ</name>
<dbReference type="InterPro" id="IPR000119">
    <property type="entry name" value="Hist_DNA-bd"/>
</dbReference>
<keyword evidence="1 2" id="KW-0238">DNA-binding</keyword>
<dbReference type="PANTHER" id="PTHR33175">
    <property type="entry name" value="DNA-BINDING PROTEIN HU"/>
    <property type="match status" value="1"/>
</dbReference>
<dbReference type="CDD" id="cd13831">
    <property type="entry name" value="HU"/>
    <property type="match status" value="1"/>
</dbReference>
<dbReference type="GO" id="GO:0003677">
    <property type="term" value="F:DNA binding"/>
    <property type="evidence" value="ECO:0007669"/>
    <property type="project" value="UniProtKB-KW"/>
</dbReference>
<sequence>MNKGELVDQLYQNNDLTKRECREVIDSLVETIVETVSSGEAVKLVNFGTFKPSPRKATEKLHPVSGDKIEVPAKVVPRFSSGKGFDEALEENLKVKKNGSGELKVVQK</sequence>
<dbReference type="PANTHER" id="PTHR33175:SF3">
    <property type="entry name" value="DNA-BINDING PROTEIN HU-BETA"/>
    <property type="match status" value="1"/>
</dbReference>
<accession>M1PVF6</accession>
<dbReference type="SUPFAM" id="SSF47729">
    <property type="entry name" value="IHF-like DNA-binding proteins"/>
    <property type="match status" value="1"/>
</dbReference>
<dbReference type="InterPro" id="IPR010992">
    <property type="entry name" value="IHF-like_DNA-bd_dom_sf"/>
</dbReference>
<dbReference type="EMBL" id="JX684082">
    <property type="protein sequence ID" value="AGF93124.1"/>
    <property type="molecule type" value="Genomic_DNA"/>
</dbReference>
<dbReference type="SMART" id="SM00411">
    <property type="entry name" value="BHL"/>
    <property type="match status" value="1"/>
</dbReference>
<evidence type="ECO:0000313" key="2">
    <source>
        <dbReference type="EMBL" id="AGF93124.1"/>
    </source>
</evidence>
<dbReference type="AlphaFoldDB" id="M1PVF6"/>
<gene>
    <name evidence="2" type="ORF">FLSS-17_0032</name>
</gene>
<protein>
    <submittedName>
        <fullName evidence="2">Histone-like bacterial DNA-binding protein</fullName>
    </submittedName>
</protein>
<proteinExistence type="predicted"/>
<evidence type="ECO:0000256" key="1">
    <source>
        <dbReference type="ARBA" id="ARBA00023125"/>
    </source>
</evidence>
<dbReference type="PRINTS" id="PR01727">
    <property type="entry name" value="DNABINDINGHU"/>
</dbReference>
<dbReference type="Pfam" id="PF00216">
    <property type="entry name" value="Bac_DNA_binding"/>
    <property type="match status" value="1"/>
</dbReference>
<reference evidence="2" key="1">
    <citation type="journal article" date="2013" name="Syst. Appl. Microbiol.">
        <title>New insights into the archaeal diversity of a hypersaline microbial mat obtained by a metagenomic approach.</title>
        <authorList>
            <person name="Lopez-Lopez A."/>
            <person name="Richter M."/>
            <person name="Pena A."/>
            <person name="Tamames J."/>
            <person name="Rossello-Mora R."/>
        </authorList>
    </citation>
    <scope>NUCLEOTIDE SEQUENCE</scope>
</reference>
<dbReference type="Gene3D" id="4.10.520.10">
    <property type="entry name" value="IHF-like DNA-binding proteins"/>
    <property type="match status" value="1"/>
</dbReference>